<keyword evidence="5 9" id="KW-0378">Hydrolase</keyword>
<keyword evidence="6" id="KW-0862">Zinc</keyword>
<keyword evidence="4" id="KW-0479">Metal-binding</keyword>
<evidence type="ECO:0000256" key="1">
    <source>
        <dbReference type="ARBA" id="ARBA00001947"/>
    </source>
</evidence>
<dbReference type="InterPro" id="IPR036264">
    <property type="entry name" value="Bact_exopeptidase_dim_dom"/>
</dbReference>
<comment type="caution">
    <text evidence="9">The sequence shown here is derived from an EMBL/GenBank/DDBJ whole genome shotgun (WGS) entry which is preliminary data.</text>
</comment>
<evidence type="ECO:0000256" key="6">
    <source>
        <dbReference type="ARBA" id="ARBA00022833"/>
    </source>
</evidence>
<dbReference type="InterPro" id="IPR002933">
    <property type="entry name" value="Peptidase_M20"/>
</dbReference>
<dbReference type="SUPFAM" id="SSF53187">
    <property type="entry name" value="Zn-dependent exopeptidases"/>
    <property type="match status" value="1"/>
</dbReference>
<keyword evidence="3" id="KW-0645">Protease</keyword>
<dbReference type="InterPro" id="IPR010964">
    <property type="entry name" value="M20A_pepV-rel"/>
</dbReference>
<keyword evidence="7 9" id="KW-0224">Dipeptidase</keyword>
<sequence length="502" mass="53703">MSDALRAIDDAADVGGKLTSCRLTVRSNCGKVGGKYMIIGNEIHKYRDAITAGISELVQIRSIMATPEPGKPFGAGVDRALQYMLSLAESLGFEVTNVDGYAGHAEYGQGKEIAAVLVHLDTVEEGEGWTFPAFGGVIENGKIIGRGASDNKGPAVVALYALKTLMDLGITGNRRLRLIFGTNEESGMKDLDYYFEREQLPAMAFAPDAGYPIFNVEMGSMNVVFSSEQESSSTKTQLTILSLKGGNMLTLIPETCTASLSLTQLTERQVANFHAAINIQANMSAAYDEDGGLVLTAGSEFLADSLTGSRNAIANMVAFLSGQGLTTNWDSLLHFLNSKIGAEKGGQSLGIACSDSFSGALVVYLRTISCDLHRAEALCNIRYPVSHDGAGILSAVDALAGKDGIHIELTRHLLPVYVPETHPVIVRLSRAYKKITGDEAVLLRMGAGTYARKMRNNGVAFGAGLAGGVDTHVHQADEFVFIDDMMQHAEICLQGMYELLID</sequence>
<evidence type="ECO:0000256" key="7">
    <source>
        <dbReference type="ARBA" id="ARBA00022997"/>
    </source>
</evidence>
<proteinExistence type="inferred from homology"/>
<dbReference type="EMBL" id="WHNY01000094">
    <property type="protein sequence ID" value="NOU69780.1"/>
    <property type="molecule type" value="Genomic_DNA"/>
</dbReference>
<dbReference type="GO" id="GO:0016805">
    <property type="term" value="F:dipeptidase activity"/>
    <property type="evidence" value="ECO:0007669"/>
    <property type="project" value="UniProtKB-KW"/>
</dbReference>
<dbReference type="PROSITE" id="PS00759">
    <property type="entry name" value="ARGE_DAPE_CPG2_2"/>
    <property type="match status" value="1"/>
</dbReference>
<evidence type="ECO:0000256" key="2">
    <source>
        <dbReference type="ARBA" id="ARBA00006247"/>
    </source>
</evidence>
<dbReference type="Pfam" id="PF01546">
    <property type="entry name" value="Peptidase_M20"/>
    <property type="match status" value="1"/>
</dbReference>
<reference evidence="9 10" key="1">
    <citation type="submission" date="2019-10" db="EMBL/GenBank/DDBJ databases">
        <title>Description of Paenibacillus humi sp. nov.</title>
        <authorList>
            <person name="Carlier A."/>
            <person name="Qi S."/>
        </authorList>
    </citation>
    <scope>NUCLEOTIDE SEQUENCE [LARGE SCALE GENOMIC DNA]</scope>
    <source>
        <strain evidence="9 10">LMG 31461</strain>
    </source>
</reference>
<dbReference type="EC" id="3.4.13.-" evidence="9"/>
<name>A0ABX1XMJ6_9BACL</name>
<evidence type="ECO:0000256" key="3">
    <source>
        <dbReference type="ARBA" id="ARBA00022670"/>
    </source>
</evidence>
<evidence type="ECO:0000256" key="4">
    <source>
        <dbReference type="ARBA" id="ARBA00022723"/>
    </source>
</evidence>
<dbReference type="InterPro" id="IPR001261">
    <property type="entry name" value="ArgE/DapE_CS"/>
</dbReference>
<dbReference type="InterPro" id="IPR050072">
    <property type="entry name" value="Peptidase_M20A"/>
</dbReference>
<dbReference type="SUPFAM" id="SSF55031">
    <property type="entry name" value="Bacterial exopeptidase dimerisation domain"/>
    <property type="match status" value="1"/>
</dbReference>
<dbReference type="PANTHER" id="PTHR43808">
    <property type="entry name" value="ACETYLORNITHINE DEACETYLASE"/>
    <property type="match status" value="1"/>
</dbReference>
<dbReference type="PANTHER" id="PTHR43808:SF31">
    <property type="entry name" value="N-ACETYL-L-CITRULLINE DEACETYLASE"/>
    <property type="match status" value="1"/>
</dbReference>
<dbReference type="Gene3D" id="3.40.630.10">
    <property type="entry name" value="Zn peptidases"/>
    <property type="match status" value="1"/>
</dbReference>
<comment type="similarity">
    <text evidence="2">Belongs to the peptidase M20A family.</text>
</comment>
<dbReference type="Proteomes" id="UP000653578">
    <property type="component" value="Unassembled WGS sequence"/>
</dbReference>
<comment type="cofactor">
    <cofactor evidence="1">
        <name>Zn(2+)</name>
        <dbReference type="ChEBI" id="CHEBI:29105"/>
    </cofactor>
</comment>
<evidence type="ECO:0000313" key="10">
    <source>
        <dbReference type="Proteomes" id="UP000653578"/>
    </source>
</evidence>
<evidence type="ECO:0000313" key="9">
    <source>
        <dbReference type="EMBL" id="NOU69780.1"/>
    </source>
</evidence>
<gene>
    <name evidence="9" type="ORF">GC096_37795</name>
</gene>
<dbReference type="Gene3D" id="3.30.70.360">
    <property type="match status" value="2"/>
</dbReference>
<keyword evidence="8" id="KW-0482">Metalloprotease</keyword>
<organism evidence="9 10">
    <name type="scientific">Paenibacillus plantarum</name>
    <dbReference type="NCBI Taxonomy" id="2654975"/>
    <lineage>
        <taxon>Bacteria</taxon>
        <taxon>Bacillati</taxon>
        <taxon>Bacillota</taxon>
        <taxon>Bacilli</taxon>
        <taxon>Bacillales</taxon>
        <taxon>Paenibacillaceae</taxon>
        <taxon>Paenibacillus</taxon>
    </lineage>
</organism>
<evidence type="ECO:0000256" key="5">
    <source>
        <dbReference type="ARBA" id="ARBA00022801"/>
    </source>
</evidence>
<evidence type="ECO:0000256" key="8">
    <source>
        <dbReference type="ARBA" id="ARBA00023049"/>
    </source>
</evidence>
<dbReference type="NCBIfam" id="TIGR01887">
    <property type="entry name" value="dipeptidaselike"/>
    <property type="match status" value="1"/>
</dbReference>
<keyword evidence="10" id="KW-1185">Reference proteome</keyword>
<accession>A0ABX1XMJ6</accession>
<protein>
    <submittedName>
        <fullName evidence="9">Sapep family Mn(2+)-dependent dipeptidase</fullName>
        <ecNumber evidence="9">3.4.13.-</ecNumber>
    </submittedName>
</protein>